<evidence type="ECO:0000256" key="9">
    <source>
        <dbReference type="ARBA" id="ARBA00022723"/>
    </source>
</evidence>
<evidence type="ECO:0000256" key="8">
    <source>
        <dbReference type="ARBA" id="ARBA00022598"/>
    </source>
</evidence>
<feature type="binding site" evidence="19">
    <location>
        <position position="238"/>
    </location>
    <ligand>
        <name>Mg(2+)</name>
        <dbReference type="ChEBI" id="CHEBI:18420"/>
        <label>1</label>
    </ligand>
</feature>
<evidence type="ECO:0000256" key="12">
    <source>
        <dbReference type="ARBA" id="ARBA00022840"/>
    </source>
</evidence>
<dbReference type="SUPFAM" id="SSF53623">
    <property type="entry name" value="MurD-like peptide ligases, catalytic domain"/>
    <property type="match status" value="1"/>
</dbReference>
<evidence type="ECO:0000256" key="4">
    <source>
        <dbReference type="ARBA" id="ARBA00005150"/>
    </source>
</evidence>
<reference evidence="20 21" key="1">
    <citation type="journal article" date="2018" name="Front. Microbiol.">
        <title>Prospects for Fungal Bioremediation of Acidic Radioactive Waste Sites: Characterization and Genome Sequence of Rhodotorula taiwanensis MD1149.</title>
        <authorList>
            <person name="Tkavc R."/>
            <person name="Matrosova V.Y."/>
            <person name="Grichenko O.E."/>
            <person name="Gostincar C."/>
            <person name="Volpe R.P."/>
            <person name="Klimenkova P."/>
            <person name="Gaidamakova E.K."/>
            <person name="Zhou C.E."/>
            <person name="Stewart B.J."/>
            <person name="Lyman M.G."/>
            <person name="Malfatti S.A."/>
            <person name="Rubinfeld B."/>
            <person name="Courtot M."/>
            <person name="Singh J."/>
            <person name="Dalgard C.L."/>
            <person name="Hamilton T."/>
            <person name="Frey K.G."/>
            <person name="Gunde-Cimerman N."/>
            <person name="Dugan L."/>
            <person name="Daly M.J."/>
        </authorList>
    </citation>
    <scope>NUCLEOTIDE SEQUENCE [LARGE SCALE GENOMIC DNA]</scope>
    <source>
        <strain evidence="20 21">MD1149</strain>
    </source>
</reference>
<dbReference type="GO" id="GO:0004326">
    <property type="term" value="F:tetrahydrofolylpolyglutamate synthase activity"/>
    <property type="evidence" value="ECO:0007669"/>
    <property type="project" value="UniProtKB-EC"/>
</dbReference>
<dbReference type="STRING" id="741276.A0A2S5B6A6"/>
<evidence type="ECO:0000313" key="21">
    <source>
        <dbReference type="Proteomes" id="UP000237144"/>
    </source>
</evidence>
<keyword evidence="14" id="KW-0496">Mitochondrion</keyword>
<comment type="subcellular location">
    <subcellularLocation>
        <location evidence="3">Cytoplasm</location>
    </subcellularLocation>
    <subcellularLocation>
        <location evidence="1">Mitochondrion inner membrane</location>
    </subcellularLocation>
    <subcellularLocation>
        <location evidence="2">Mitochondrion matrix</location>
    </subcellularLocation>
</comment>
<sequence length="611" mass="65715">MSNSAPMELPRDVLKFQEGRWLTLSVSWPEAIDALNGLQSNAAVIDAIRKSGGKGGDVQLNEQLEYMKRIGYAPADLNRMNVLHITGTKGKGSTSAFVSSLLTTLAPNAKVGLYTSPHMVAVRERIRINGEPIPEDMFARYFWEVWDKLETDQQRADPVTPEKPAYFRYLTIMAMHVFLQEKVLWIGSARARENWFSRTRTSQVDATVLEVGVGGTYDSTNIVPQPITTGVTALGIDHIWVLGKTIPEIAHQKGGIYKPGVPALAIKQNEGLDVLESRAKELGASSFTVIPEHPQFKDIKLGLAGVHQRSNASLAVGLVQTFLASERCPPAFTLAKEAVSAPKPAPKPSADSALPTVPAELVAPNPLPAAYVSALEQTRWPGRCQLSTDPADSRVKWYLDGAHTVESLHCCGQWFADEALASGGPATRALIFNCTSGRSGLSLLGALTSSLSAGQSRVSAQPFEHVIFCTNTTYASGSSKGGELRRELLVRRSSSKLILIPPPLVVPRRRLPPPPPPFIPSEDLTSNAVDAKDLETLATQRELASAWDELVASMPSGSEGKTAKVHVLGSIEEAIDVVRQAAGEKDGEVQALVTGSLHLVGGVMAVADLPL</sequence>
<evidence type="ECO:0000256" key="2">
    <source>
        <dbReference type="ARBA" id="ARBA00004305"/>
    </source>
</evidence>
<evidence type="ECO:0000256" key="1">
    <source>
        <dbReference type="ARBA" id="ARBA00004273"/>
    </source>
</evidence>
<dbReference type="PANTHER" id="PTHR11136:SF5">
    <property type="entry name" value="FOLYLPOLYGLUTAMATE SYNTHASE, MITOCHONDRIAL"/>
    <property type="match status" value="1"/>
</dbReference>
<keyword evidence="13 19" id="KW-0460">Magnesium</keyword>
<keyword evidence="12 18" id="KW-0067">ATP-binding</keyword>
<dbReference type="OrthoDB" id="5212574at2759"/>
<evidence type="ECO:0000256" key="17">
    <source>
        <dbReference type="PIRNR" id="PIRNR038895"/>
    </source>
</evidence>
<evidence type="ECO:0000256" key="13">
    <source>
        <dbReference type="ARBA" id="ARBA00022842"/>
    </source>
</evidence>
<keyword evidence="7 17" id="KW-0554">One-carbon metabolism</keyword>
<comment type="similarity">
    <text evidence="5 17">Belongs to the folylpolyglutamate synthase family.</text>
</comment>
<dbReference type="PANTHER" id="PTHR11136">
    <property type="entry name" value="FOLYLPOLYGLUTAMATE SYNTHASE-RELATED"/>
    <property type="match status" value="1"/>
</dbReference>
<keyword evidence="6" id="KW-0963">Cytoplasm</keyword>
<keyword evidence="21" id="KW-1185">Reference proteome</keyword>
<keyword evidence="8 17" id="KW-0436">Ligase</keyword>
<evidence type="ECO:0000256" key="14">
    <source>
        <dbReference type="ARBA" id="ARBA00023128"/>
    </source>
</evidence>
<dbReference type="InterPro" id="IPR036565">
    <property type="entry name" value="Mur-like_cat_sf"/>
</dbReference>
<comment type="catalytic activity">
    <reaction evidence="16 17">
        <text>(6S)-5,6,7,8-tetrahydrofolyl-(gamma-L-Glu)(n) + L-glutamate + ATP = (6S)-5,6,7,8-tetrahydrofolyl-(gamma-L-Glu)(n+1) + ADP + phosphate + H(+)</text>
        <dbReference type="Rhea" id="RHEA:10580"/>
        <dbReference type="Rhea" id="RHEA-COMP:14738"/>
        <dbReference type="Rhea" id="RHEA-COMP:14740"/>
        <dbReference type="ChEBI" id="CHEBI:15378"/>
        <dbReference type="ChEBI" id="CHEBI:29985"/>
        <dbReference type="ChEBI" id="CHEBI:30616"/>
        <dbReference type="ChEBI" id="CHEBI:43474"/>
        <dbReference type="ChEBI" id="CHEBI:141005"/>
        <dbReference type="ChEBI" id="CHEBI:456216"/>
        <dbReference type="EC" id="6.3.2.17"/>
    </reaction>
</comment>
<dbReference type="InterPro" id="IPR036615">
    <property type="entry name" value="Mur_ligase_C_dom_sf"/>
</dbReference>
<evidence type="ECO:0000313" key="20">
    <source>
        <dbReference type="EMBL" id="POY72318.1"/>
    </source>
</evidence>
<gene>
    <name evidence="20" type="ORF">BMF94_4620</name>
</gene>
<dbReference type="GO" id="GO:0005759">
    <property type="term" value="C:mitochondrial matrix"/>
    <property type="evidence" value="ECO:0007669"/>
    <property type="project" value="UniProtKB-SubCell"/>
</dbReference>
<evidence type="ECO:0000256" key="15">
    <source>
        <dbReference type="ARBA" id="ARBA00023136"/>
    </source>
</evidence>
<dbReference type="GO" id="GO:0005524">
    <property type="term" value="F:ATP binding"/>
    <property type="evidence" value="ECO:0007669"/>
    <property type="project" value="UniProtKB-KW"/>
</dbReference>
<keyword evidence="9 19" id="KW-0479">Metal-binding</keyword>
<dbReference type="InterPro" id="IPR018109">
    <property type="entry name" value="Folylpolyglutamate_synth_CS"/>
</dbReference>
<feature type="binding site" evidence="19">
    <location>
        <position position="210"/>
    </location>
    <ligand>
        <name>Mg(2+)</name>
        <dbReference type="ChEBI" id="CHEBI:18420"/>
        <label>1</label>
    </ligand>
</feature>
<keyword evidence="10 18" id="KW-0547">Nucleotide-binding</keyword>
<name>A0A2S5B6A6_9BASI</name>
<evidence type="ECO:0000256" key="10">
    <source>
        <dbReference type="ARBA" id="ARBA00022741"/>
    </source>
</evidence>
<dbReference type="InterPro" id="IPR023600">
    <property type="entry name" value="Folylpolyglutamate_synth_euk"/>
</dbReference>
<dbReference type="UniPathway" id="UPA00850"/>
<accession>A0A2S5B6A6</accession>
<feature type="binding site" evidence="18">
    <location>
        <position position="383"/>
    </location>
    <ligand>
        <name>ATP</name>
        <dbReference type="ChEBI" id="CHEBI:30616"/>
    </ligand>
</feature>
<evidence type="ECO:0000256" key="19">
    <source>
        <dbReference type="PIRSR" id="PIRSR038895-2"/>
    </source>
</evidence>
<dbReference type="EMBL" id="PJQD01000050">
    <property type="protein sequence ID" value="POY72318.1"/>
    <property type="molecule type" value="Genomic_DNA"/>
</dbReference>
<evidence type="ECO:0000256" key="11">
    <source>
        <dbReference type="ARBA" id="ARBA00022792"/>
    </source>
</evidence>
<feature type="binding site" evidence="19">
    <location>
        <position position="116"/>
    </location>
    <ligand>
        <name>Mg(2+)</name>
        <dbReference type="ChEBI" id="CHEBI:18420"/>
        <label>1</label>
    </ligand>
</feature>
<comment type="function">
    <text evidence="17">Catalyzes conversion of folates to polyglutamate derivatives allowing concentration of folate compounds in the cell and the intracellular retention of these cofactors, which are important substrates for most of the folate-dependent enzymes that are involved in one-carbon transfer reactions involved in purine, pyrimidine and amino acid synthesis.</text>
</comment>
<dbReference type="Proteomes" id="UP000237144">
    <property type="component" value="Unassembled WGS sequence"/>
</dbReference>
<comment type="pathway">
    <text evidence="4 17">Cofactor biosynthesis; tetrahydrofolylpolyglutamate biosynthesis.</text>
</comment>
<keyword evidence="15" id="KW-0472">Membrane</keyword>
<evidence type="ECO:0000256" key="7">
    <source>
        <dbReference type="ARBA" id="ARBA00022563"/>
    </source>
</evidence>
<dbReference type="Gene3D" id="3.90.190.20">
    <property type="entry name" value="Mur ligase, C-terminal domain"/>
    <property type="match status" value="1"/>
</dbReference>
<dbReference type="InterPro" id="IPR001645">
    <property type="entry name" value="Folylpolyglutamate_synth"/>
</dbReference>
<dbReference type="GO" id="GO:0046872">
    <property type="term" value="F:metal ion binding"/>
    <property type="evidence" value="ECO:0007669"/>
    <property type="project" value="UniProtKB-KW"/>
</dbReference>
<keyword evidence="11" id="KW-0999">Mitochondrion inner membrane</keyword>
<comment type="caution">
    <text evidence="20">The sequence shown here is derived from an EMBL/GenBank/DDBJ whole genome shotgun (WGS) entry which is preliminary data.</text>
</comment>
<proteinExistence type="inferred from homology"/>
<evidence type="ECO:0000256" key="3">
    <source>
        <dbReference type="ARBA" id="ARBA00004496"/>
    </source>
</evidence>
<evidence type="ECO:0000256" key="16">
    <source>
        <dbReference type="ARBA" id="ARBA00047493"/>
    </source>
</evidence>
<organism evidence="20 21">
    <name type="scientific">Rhodotorula taiwanensis</name>
    <dbReference type="NCBI Taxonomy" id="741276"/>
    <lineage>
        <taxon>Eukaryota</taxon>
        <taxon>Fungi</taxon>
        <taxon>Dikarya</taxon>
        <taxon>Basidiomycota</taxon>
        <taxon>Pucciniomycotina</taxon>
        <taxon>Microbotryomycetes</taxon>
        <taxon>Sporidiobolales</taxon>
        <taxon>Sporidiobolaceae</taxon>
        <taxon>Rhodotorula</taxon>
    </lineage>
</organism>
<protein>
    <recommendedName>
        <fullName evidence="17">Folylpolyglutamate synthase</fullName>
        <ecNumber evidence="17">6.3.2.17</ecNumber>
    </recommendedName>
    <alternativeName>
        <fullName evidence="17">Folylpoly-gamma-glutamate synthetase</fullName>
    </alternativeName>
    <alternativeName>
        <fullName evidence="17">Tetrahydrofolylpolyglutamate synthase</fullName>
    </alternativeName>
</protein>
<dbReference type="SUPFAM" id="SSF53244">
    <property type="entry name" value="MurD-like peptide ligases, peptide-binding domain"/>
    <property type="match status" value="1"/>
</dbReference>
<evidence type="ECO:0000256" key="5">
    <source>
        <dbReference type="ARBA" id="ARBA00008276"/>
    </source>
</evidence>
<dbReference type="PROSITE" id="PS01012">
    <property type="entry name" value="FOLYLPOLYGLU_SYNT_2"/>
    <property type="match status" value="1"/>
</dbReference>
<feature type="binding site" evidence="18">
    <location>
        <position position="400"/>
    </location>
    <ligand>
        <name>ATP</name>
        <dbReference type="ChEBI" id="CHEBI:30616"/>
    </ligand>
</feature>
<dbReference type="Gene3D" id="3.40.1190.10">
    <property type="entry name" value="Mur-like, catalytic domain"/>
    <property type="match status" value="1"/>
</dbReference>
<evidence type="ECO:0000256" key="18">
    <source>
        <dbReference type="PIRSR" id="PIRSR038895-1"/>
    </source>
</evidence>
<dbReference type="EC" id="6.3.2.17" evidence="17"/>
<dbReference type="GO" id="GO:0006730">
    <property type="term" value="P:one-carbon metabolic process"/>
    <property type="evidence" value="ECO:0007669"/>
    <property type="project" value="UniProtKB-KW"/>
</dbReference>
<evidence type="ECO:0000256" key="6">
    <source>
        <dbReference type="ARBA" id="ARBA00022490"/>
    </source>
</evidence>
<dbReference type="GO" id="GO:0005829">
    <property type="term" value="C:cytosol"/>
    <property type="evidence" value="ECO:0007669"/>
    <property type="project" value="TreeGrafter"/>
</dbReference>
<dbReference type="PIRSF" id="PIRSF038895">
    <property type="entry name" value="FPGS"/>
    <property type="match status" value="1"/>
</dbReference>
<dbReference type="AlphaFoldDB" id="A0A2S5B6A6"/>
<comment type="cofactor">
    <cofactor evidence="17">
        <name>a monovalent cation</name>
        <dbReference type="ChEBI" id="CHEBI:60242"/>
    </cofactor>
    <text evidence="17">A monovalent cation.</text>
</comment>
<dbReference type="GO" id="GO:0005743">
    <property type="term" value="C:mitochondrial inner membrane"/>
    <property type="evidence" value="ECO:0007669"/>
    <property type="project" value="UniProtKB-SubCell"/>
</dbReference>